<organism evidence="1 2">
    <name type="scientific">Periconia macrospinosa</name>
    <dbReference type="NCBI Taxonomy" id="97972"/>
    <lineage>
        <taxon>Eukaryota</taxon>
        <taxon>Fungi</taxon>
        <taxon>Dikarya</taxon>
        <taxon>Ascomycota</taxon>
        <taxon>Pezizomycotina</taxon>
        <taxon>Dothideomycetes</taxon>
        <taxon>Pleosporomycetidae</taxon>
        <taxon>Pleosporales</taxon>
        <taxon>Massarineae</taxon>
        <taxon>Periconiaceae</taxon>
        <taxon>Periconia</taxon>
    </lineage>
</organism>
<dbReference type="EMBL" id="KZ805403">
    <property type="protein sequence ID" value="PVH98930.1"/>
    <property type="molecule type" value="Genomic_DNA"/>
</dbReference>
<proteinExistence type="predicted"/>
<keyword evidence="2" id="KW-1185">Reference proteome</keyword>
<sequence length="71" mass="7803">MPSICNVKCRRAELQAVWIILRENCFSSVSGDVEGKSAKLEGGVIFRSCVTEARDIDIAACCTALRVRRSL</sequence>
<reference evidence="1 2" key="1">
    <citation type="journal article" date="2018" name="Sci. Rep.">
        <title>Comparative genomics provides insights into the lifestyle and reveals functional heterogeneity of dark septate endophytic fungi.</title>
        <authorList>
            <person name="Knapp D.G."/>
            <person name="Nemeth J.B."/>
            <person name="Barry K."/>
            <person name="Hainaut M."/>
            <person name="Henrissat B."/>
            <person name="Johnson J."/>
            <person name="Kuo A."/>
            <person name="Lim J.H.P."/>
            <person name="Lipzen A."/>
            <person name="Nolan M."/>
            <person name="Ohm R.A."/>
            <person name="Tamas L."/>
            <person name="Grigoriev I.V."/>
            <person name="Spatafora J.W."/>
            <person name="Nagy L.G."/>
            <person name="Kovacs G.M."/>
        </authorList>
    </citation>
    <scope>NUCLEOTIDE SEQUENCE [LARGE SCALE GENOMIC DNA]</scope>
    <source>
        <strain evidence="1 2">DSE2036</strain>
    </source>
</reference>
<accession>A0A2V1DLE1</accession>
<name>A0A2V1DLE1_9PLEO</name>
<evidence type="ECO:0000313" key="1">
    <source>
        <dbReference type="EMBL" id="PVH98930.1"/>
    </source>
</evidence>
<evidence type="ECO:0000313" key="2">
    <source>
        <dbReference type="Proteomes" id="UP000244855"/>
    </source>
</evidence>
<protein>
    <submittedName>
        <fullName evidence="1">Uncharacterized protein</fullName>
    </submittedName>
</protein>
<dbReference type="Proteomes" id="UP000244855">
    <property type="component" value="Unassembled WGS sequence"/>
</dbReference>
<gene>
    <name evidence="1" type="ORF">DM02DRAFT_656892</name>
</gene>
<dbReference type="AlphaFoldDB" id="A0A2V1DLE1"/>